<evidence type="ECO:0000256" key="1">
    <source>
        <dbReference type="SAM" id="MobiDB-lite"/>
    </source>
</evidence>
<keyword evidence="3" id="KW-1185">Reference proteome</keyword>
<organism evidence="2 3">
    <name type="scientific">Rhizobium mesoamericanum STM3625</name>
    <dbReference type="NCBI Taxonomy" id="1211777"/>
    <lineage>
        <taxon>Bacteria</taxon>
        <taxon>Pseudomonadati</taxon>
        <taxon>Pseudomonadota</taxon>
        <taxon>Alphaproteobacteria</taxon>
        <taxon>Hyphomicrobiales</taxon>
        <taxon>Rhizobiaceae</taxon>
        <taxon>Rhizobium/Agrobacterium group</taxon>
        <taxon>Rhizobium</taxon>
    </lineage>
</organism>
<protein>
    <submittedName>
        <fullName evidence="2">Uncharacterized protein</fullName>
    </submittedName>
</protein>
<dbReference type="EMBL" id="CANI01000020">
    <property type="protein sequence ID" value="CCM76005.1"/>
    <property type="molecule type" value="Genomic_DNA"/>
</dbReference>
<dbReference type="AlphaFoldDB" id="K0PWL5"/>
<dbReference type="Proteomes" id="UP000009319">
    <property type="component" value="Unassembled WGS sequence"/>
</dbReference>
<gene>
    <name evidence="2" type="ORF">BN77_3192</name>
</gene>
<comment type="caution">
    <text evidence="2">The sequence shown here is derived from an EMBL/GenBank/DDBJ whole genome shotgun (WGS) entry which is preliminary data.</text>
</comment>
<proteinExistence type="predicted"/>
<feature type="region of interest" description="Disordered" evidence="1">
    <location>
        <begin position="66"/>
        <end position="93"/>
    </location>
</feature>
<reference evidence="2 3" key="1">
    <citation type="journal article" date="2013" name="Genome Announc.">
        <title>Draft Genome Sequence of Rhizobium mesoamericanum STM3625, a Nitrogen-Fixing Symbiont of Mimosa pudica Isolated in French Guiana (South America).</title>
        <authorList>
            <person name="Moulin L."/>
            <person name="Mornico D."/>
            <person name="Melkonian R."/>
            <person name="Klonowska A."/>
        </authorList>
    </citation>
    <scope>NUCLEOTIDE SEQUENCE [LARGE SCALE GENOMIC DNA]</scope>
    <source>
        <strain evidence="2 3">STM3625</strain>
    </source>
</reference>
<accession>K0PWL5</accession>
<sequence length="93" mass="10043">MADVPNIRQIVNAIQTGFMDASLVLLGEALSHRPALSDMYQFALIFPPGTPYERLLHRGVVCGGGGPISGSDRARDFGRDFSPARKGRLKSIS</sequence>
<evidence type="ECO:0000313" key="2">
    <source>
        <dbReference type="EMBL" id="CCM76005.1"/>
    </source>
</evidence>
<feature type="compositionally biased region" description="Basic and acidic residues" evidence="1">
    <location>
        <begin position="72"/>
        <end position="83"/>
    </location>
</feature>
<dbReference type="HOGENOM" id="CLU_2397552_0_0_5"/>
<evidence type="ECO:0000313" key="3">
    <source>
        <dbReference type="Proteomes" id="UP000009319"/>
    </source>
</evidence>
<name>K0PWL5_9HYPH</name>